<dbReference type="InterPro" id="IPR048365">
    <property type="entry name" value="TNP-like_RNaseH_N"/>
</dbReference>
<feature type="coiled-coil region" evidence="1">
    <location>
        <begin position="213"/>
        <end position="268"/>
    </location>
</feature>
<feature type="region of interest" description="Disordered" evidence="2">
    <location>
        <begin position="1"/>
        <end position="25"/>
    </location>
</feature>
<protein>
    <recommendedName>
        <fullName evidence="3">Transposable element P transposase-like RNase H domain-containing protein</fullName>
    </recommendedName>
</protein>
<evidence type="ECO:0000256" key="2">
    <source>
        <dbReference type="SAM" id="MobiDB-lite"/>
    </source>
</evidence>
<keyword evidence="1" id="KW-0175">Coiled coil</keyword>
<organism evidence="4 5">
    <name type="scientific">Haemaphysalis longicornis</name>
    <name type="common">Bush tick</name>
    <dbReference type="NCBI Taxonomy" id="44386"/>
    <lineage>
        <taxon>Eukaryota</taxon>
        <taxon>Metazoa</taxon>
        <taxon>Ecdysozoa</taxon>
        <taxon>Arthropoda</taxon>
        <taxon>Chelicerata</taxon>
        <taxon>Arachnida</taxon>
        <taxon>Acari</taxon>
        <taxon>Parasitiformes</taxon>
        <taxon>Ixodida</taxon>
        <taxon>Ixodoidea</taxon>
        <taxon>Ixodidae</taxon>
        <taxon>Haemaphysalinae</taxon>
        <taxon>Haemaphysalis</taxon>
    </lineage>
</organism>
<dbReference type="EMBL" id="JABSTR010000010">
    <property type="protein sequence ID" value="KAH9379802.1"/>
    <property type="molecule type" value="Genomic_DNA"/>
</dbReference>
<dbReference type="Proteomes" id="UP000821853">
    <property type="component" value="Chromosome 8"/>
</dbReference>
<feature type="domain" description="Transposable element P transposase-like RNase H" evidence="3">
    <location>
        <begin position="335"/>
        <end position="464"/>
    </location>
</feature>
<proteinExistence type="predicted"/>
<evidence type="ECO:0000256" key="1">
    <source>
        <dbReference type="SAM" id="Coils"/>
    </source>
</evidence>
<evidence type="ECO:0000259" key="3">
    <source>
        <dbReference type="Pfam" id="PF21787"/>
    </source>
</evidence>
<sequence>MKPANSSNTKRVCTSGDIPQLPTDPCDITSFEHGVQLSAHISAAVLQPDALPHDTAEFARGDPPEAHLLSSLPTNKAASISTSDPESRLAHALGDFSFPLPPANNLESDADSAAECRCECTSVRVPLPFVPPANDADSTGEFGCHHETVAASPPHLSANNLASDTNATPGSSVAILKQLPPNTVANDAGLTPPQEQSTMPAAFMFGGSTTLTLSTLYRENSELRKKNADLSRRCKNLVKLHEQTRSKVRSLNKKLRLVQQELNALRSSTFLAADQTKALTTKGRVRKWSVQTIRVALQIKHACGTTGYELLRSLSYPLPSNRTLIRRMQNIRFLPGVLTEVLDVLKRKAETMEDIEKDCVLFMDEMEISQGFEHDRSLDCLFGGTTLPESTDNVANHALVFMIGGLNTRWKQVIAYHFTGRSTDGSLLKELIFHLIALCFEVSLRVLVVTSDMGSANRKVWQLLEFSSHRHSQTVCSIPHPHLDGRELYFMADPAHVLKNIRGQLLRSGSFTLGKETTEEHCIPGKTVTLEHVEAVLEYDKKMTSKSLTSCRTFMSAMDISQK</sequence>
<accession>A0A9J6GWA8</accession>
<reference evidence="4 5" key="1">
    <citation type="journal article" date="2020" name="Cell">
        <title>Large-Scale Comparative Analyses of Tick Genomes Elucidate Their Genetic Diversity and Vector Capacities.</title>
        <authorList>
            <consortium name="Tick Genome and Microbiome Consortium (TIGMIC)"/>
            <person name="Jia N."/>
            <person name="Wang J."/>
            <person name="Shi W."/>
            <person name="Du L."/>
            <person name="Sun Y."/>
            <person name="Zhan W."/>
            <person name="Jiang J.F."/>
            <person name="Wang Q."/>
            <person name="Zhang B."/>
            <person name="Ji P."/>
            <person name="Bell-Sakyi L."/>
            <person name="Cui X.M."/>
            <person name="Yuan T.T."/>
            <person name="Jiang B.G."/>
            <person name="Yang W.F."/>
            <person name="Lam T.T."/>
            <person name="Chang Q.C."/>
            <person name="Ding S.J."/>
            <person name="Wang X.J."/>
            <person name="Zhu J.G."/>
            <person name="Ruan X.D."/>
            <person name="Zhao L."/>
            <person name="Wei J.T."/>
            <person name="Ye R.Z."/>
            <person name="Que T.C."/>
            <person name="Du C.H."/>
            <person name="Zhou Y.H."/>
            <person name="Cheng J.X."/>
            <person name="Dai P.F."/>
            <person name="Guo W.B."/>
            <person name="Han X.H."/>
            <person name="Huang E.J."/>
            <person name="Li L.F."/>
            <person name="Wei W."/>
            <person name="Gao Y.C."/>
            <person name="Liu J.Z."/>
            <person name="Shao H.Z."/>
            <person name="Wang X."/>
            <person name="Wang C.C."/>
            <person name="Yang T.C."/>
            <person name="Huo Q.B."/>
            <person name="Li W."/>
            <person name="Chen H.Y."/>
            <person name="Chen S.E."/>
            <person name="Zhou L.G."/>
            <person name="Ni X.B."/>
            <person name="Tian J.H."/>
            <person name="Sheng Y."/>
            <person name="Liu T."/>
            <person name="Pan Y.S."/>
            <person name="Xia L.Y."/>
            <person name="Li J."/>
            <person name="Zhao F."/>
            <person name="Cao W.C."/>
        </authorList>
    </citation>
    <scope>NUCLEOTIDE SEQUENCE [LARGE SCALE GENOMIC DNA]</scope>
    <source>
        <strain evidence="4">HaeL-2018</strain>
    </source>
</reference>
<dbReference type="OMA" id="TEEHCIP"/>
<comment type="caution">
    <text evidence="4">The sequence shown here is derived from an EMBL/GenBank/DDBJ whole genome shotgun (WGS) entry which is preliminary data.</text>
</comment>
<dbReference type="Pfam" id="PF21787">
    <property type="entry name" value="TNP-like_RNaseH_N"/>
    <property type="match status" value="1"/>
</dbReference>
<evidence type="ECO:0000313" key="5">
    <source>
        <dbReference type="Proteomes" id="UP000821853"/>
    </source>
</evidence>
<evidence type="ECO:0000313" key="4">
    <source>
        <dbReference type="EMBL" id="KAH9379802.1"/>
    </source>
</evidence>
<feature type="compositionally biased region" description="Polar residues" evidence="2">
    <location>
        <begin position="1"/>
        <end position="12"/>
    </location>
</feature>
<dbReference type="OrthoDB" id="6775048at2759"/>
<keyword evidence="5" id="KW-1185">Reference proteome</keyword>
<name>A0A9J6GWA8_HAELO</name>
<dbReference type="AlphaFoldDB" id="A0A9J6GWA8"/>
<dbReference type="VEuPathDB" id="VectorBase:HLOH_041406"/>
<gene>
    <name evidence="4" type="ORF">HPB48_000909</name>
</gene>